<reference evidence="10 11" key="1">
    <citation type="submission" date="2021-06" db="EMBL/GenBank/DDBJ databases">
        <authorList>
            <person name="Sun Q."/>
            <person name="Li D."/>
        </authorList>
    </citation>
    <scope>NUCLEOTIDE SEQUENCE [LARGE SCALE GENOMIC DNA]</scope>
    <source>
        <strain evidence="10 11">MSJd-7</strain>
    </source>
</reference>
<comment type="similarity">
    <text evidence="1 7">Belongs to the SbcD family.</text>
</comment>
<dbReference type="Proteomes" id="UP000783588">
    <property type="component" value="Unassembled WGS sequence"/>
</dbReference>
<dbReference type="InterPro" id="IPR050535">
    <property type="entry name" value="DNA_Repair-Maintenance_Comp"/>
</dbReference>
<dbReference type="InterPro" id="IPR041796">
    <property type="entry name" value="Mre11_N"/>
</dbReference>
<dbReference type="PANTHER" id="PTHR30337">
    <property type="entry name" value="COMPONENT OF ATP-DEPENDENT DSDNA EXONUCLEASE"/>
    <property type="match status" value="1"/>
</dbReference>
<keyword evidence="11" id="KW-1185">Reference proteome</keyword>
<evidence type="ECO:0000256" key="6">
    <source>
        <dbReference type="ARBA" id="ARBA00022839"/>
    </source>
</evidence>
<dbReference type="EMBL" id="JAHLQI010000005">
    <property type="protein sequence ID" value="MBU5490979.1"/>
    <property type="molecule type" value="Genomic_DNA"/>
</dbReference>
<dbReference type="GO" id="GO:0004527">
    <property type="term" value="F:exonuclease activity"/>
    <property type="evidence" value="ECO:0007669"/>
    <property type="project" value="UniProtKB-KW"/>
</dbReference>
<evidence type="ECO:0000259" key="9">
    <source>
        <dbReference type="Pfam" id="PF12320"/>
    </source>
</evidence>
<protein>
    <recommendedName>
        <fullName evidence="3 7">Nuclease SbcCD subunit D</fullName>
    </recommendedName>
</protein>
<dbReference type="Pfam" id="PF12320">
    <property type="entry name" value="SbcD_C"/>
    <property type="match status" value="1"/>
</dbReference>
<dbReference type="InterPro" id="IPR004843">
    <property type="entry name" value="Calcineurin-like_PHP"/>
</dbReference>
<dbReference type="Pfam" id="PF00149">
    <property type="entry name" value="Metallophos"/>
    <property type="match status" value="1"/>
</dbReference>
<keyword evidence="7" id="KW-0235">DNA replication</keyword>
<evidence type="ECO:0000313" key="10">
    <source>
        <dbReference type="EMBL" id="MBU5490979.1"/>
    </source>
</evidence>
<dbReference type="CDD" id="cd00840">
    <property type="entry name" value="MPP_Mre11_N"/>
    <property type="match status" value="1"/>
</dbReference>
<dbReference type="NCBIfam" id="TIGR00619">
    <property type="entry name" value="sbcd"/>
    <property type="match status" value="1"/>
</dbReference>
<feature type="domain" description="Nuclease SbcCD subunit D C-terminal" evidence="9">
    <location>
        <begin position="267"/>
        <end position="359"/>
    </location>
</feature>
<proteinExistence type="inferred from homology"/>
<evidence type="ECO:0000256" key="5">
    <source>
        <dbReference type="ARBA" id="ARBA00022801"/>
    </source>
</evidence>
<gene>
    <name evidence="7" type="primary">sbcD</name>
    <name evidence="10" type="ORF">KQI75_10175</name>
</gene>
<keyword evidence="4 7" id="KW-0540">Nuclease</keyword>
<feature type="domain" description="Calcineurin-like phosphoesterase" evidence="8">
    <location>
        <begin position="1"/>
        <end position="218"/>
    </location>
</feature>
<comment type="caution">
    <text evidence="10">The sequence shown here is derived from an EMBL/GenBank/DDBJ whole genome shotgun (WGS) entry which is preliminary data.</text>
</comment>
<evidence type="ECO:0000259" key="8">
    <source>
        <dbReference type="Pfam" id="PF00149"/>
    </source>
</evidence>
<comment type="function">
    <text evidence="7">SbcCD cleaves DNA hairpin structures. These structures can inhibit DNA replication and are intermediates in certain DNA recombination reactions. The complex acts as a 3'-&gt;5' double strand exonuclease that can open hairpins. It also has a 5' single-strand endonuclease activity.</text>
</comment>
<evidence type="ECO:0000256" key="3">
    <source>
        <dbReference type="ARBA" id="ARBA00013365"/>
    </source>
</evidence>
<keyword evidence="5 7" id="KW-0378">Hydrolase</keyword>
<keyword evidence="7" id="KW-0233">DNA recombination</keyword>
<evidence type="ECO:0000256" key="7">
    <source>
        <dbReference type="RuleBase" id="RU363069"/>
    </source>
</evidence>
<evidence type="ECO:0000256" key="1">
    <source>
        <dbReference type="ARBA" id="ARBA00010555"/>
    </source>
</evidence>
<evidence type="ECO:0000256" key="4">
    <source>
        <dbReference type="ARBA" id="ARBA00022722"/>
    </source>
</evidence>
<evidence type="ECO:0000256" key="2">
    <source>
        <dbReference type="ARBA" id="ARBA00011322"/>
    </source>
</evidence>
<keyword evidence="6 7" id="KW-0269">Exonuclease</keyword>
<dbReference type="PANTHER" id="PTHR30337:SF0">
    <property type="entry name" value="NUCLEASE SBCCD SUBUNIT D"/>
    <property type="match status" value="1"/>
</dbReference>
<organism evidence="10 11">
    <name type="scientific">Butyricicoccus intestinisimiae</name>
    <dbReference type="NCBI Taxonomy" id="2841509"/>
    <lineage>
        <taxon>Bacteria</taxon>
        <taxon>Bacillati</taxon>
        <taxon>Bacillota</taxon>
        <taxon>Clostridia</taxon>
        <taxon>Eubacteriales</taxon>
        <taxon>Butyricicoccaceae</taxon>
        <taxon>Butyricicoccus</taxon>
    </lineage>
</organism>
<evidence type="ECO:0000313" key="11">
    <source>
        <dbReference type="Proteomes" id="UP000783588"/>
    </source>
</evidence>
<accession>A0ABS6ETG2</accession>
<name>A0ABS6ETG2_9FIRM</name>
<dbReference type="InterPro" id="IPR026843">
    <property type="entry name" value="SbcD_C"/>
</dbReference>
<dbReference type="InterPro" id="IPR004593">
    <property type="entry name" value="SbcD"/>
</dbReference>
<dbReference type="RefSeq" id="WP_216470691.1">
    <property type="nucleotide sequence ID" value="NZ_JAHLQI010000005.1"/>
</dbReference>
<comment type="subunit">
    <text evidence="2 7">Heterodimer of SbcC and SbcD.</text>
</comment>
<sequence length="390" mass="44100">MKFLHLGDLHLGKRVYGYSMLDDQRFALEQVVRMAAQNRVDAVVIAGDIYDKTVPPGEAVSLFDWFFTQLCERNITVLAVSGNHDSGERLDFGKTLLSQQGMHLIGTFDGTVASVTLADREQCRVQFHLLPWLRPMEWRETMQLEQSTQQCVMEAALARTQWEHGARHVLVAHTFVTVGGAMPEQSDSEIVPVGGIDAVDAALFDAYDYVALGHIHRPQRLGRDSVRYCGSLLKYSFSEARYPKSVPLVTIRECGEPDITLLPLTPRRDLREVRGKLCDVTSELVQRAGDTNDYLRVILTDDEELYDPQAALRAVYPNLMRLDFDNIRTQTADAEGLQREEAAQQLTPVQLFEQFFAEQNGKQMTDWQKQQLARIGREMEDSDEADSCNG</sequence>
<keyword evidence="7" id="KW-0255">Endonuclease</keyword>